<proteinExistence type="inferred from homology"/>
<dbReference type="CDD" id="cd02440">
    <property type="entry name" value="AdoMet_MTases"/>
    <property type="match status" value="1"/>
</dbReference>
<feature type="domain" description="Ribosomal RNA adenine methylase transferase N-terminal" evidence="9">
    <location>
        <begin position="18"/>
        <end position="214"/>
    </location>
</feature>
<dbReference type="Proteomes" id="UP000178406">
    <property type="component" value="Unassembled WGS sequence"/>
</dbReference>
<evidence type="ECO:0000256" key="8">
    <source>
        <dbReference type="PROSITE-ProRule" id="PRU01026"/>
    </source>
</evidence>
<feature type="binding site" evidence="7 8">
    <location>
        <position position="59"/>
    </location>
    <ligand>
        <name>S-adenosyl-L-methionine</name>
        <dbReference type="ChEBI" id="CHEBI:59789"/>
    </ligand>
</feature>
<keyword evidence="3 7" id="KW-0489">Methyltransferase</keyword>
<dbReference type="InterPro" id="IPR029063">
    <property type="entry name" value="SAM-dependent_MTases_sf"/>
</dbReference>
<dbReference type="PROSITE" id="PS01131">
    <property type="entry name" value="RRNA_A_DIMETH"/>
    <property type="match status" value="1"/>
</dbReference>
<dbReference type="HAMAP" id="MF_00607">
    <property type="entry name" value="16SrRNA_methyltr_A"/>
    <property type="match status" value="1"/>
</dbReference>
<keyword evidence="5 7" id="KW-0949">S-adenosyl-L-methionine</keyword>
<evidence type="ECO:0000256" key="7">
    <source>
        <dbReference type="HAMAP-Rule" id="MF_00607"/>
    </source>
</evidence>
<keyword evidence="2 7" id="KW-0698">rRNA processing</keyword>
<evidence type="ECO:0000313" key="10">
    <source>
        <dbReference type="EMBL" id="OGF74884.1"/>
    </source>
</evidence>
<feature type="binding site" evidence="7 8">
    <location>
        <position position="126"/>
    </location>
    <ligand>
        <name>S-adenosyl-L-methionine</name>
        <dbReference type="ChEBI" id="CHEBI:59789"/>
    </ligand>
</feature>
<keyword evidence="6 7" id="KW-0694">RNA-binding</keyword>
<dbReference type="InterPro" id="IPR023165">
    <property type="entry name" value="rRNA_Ade_diMease-like_C"/>
</dbReference>
<comment type="function">
    <text evidence="7">Specifically dimethylates two adjacent adenosines (A1518 and A1519) in the loop of a conserved hairpin near the 3'-end of 16S rRNA in the 30S particle. May play a critical role in biogenesis of 30S subunits.</text>
</comment>
<keyword evidence="1 7" id="KW-0963">Cytoplasm</keyword>
<dbReference type="Pfam" id="PF00398">
    <property type="entry name" value="RrnaAD"/>
    <property type="match status" value="1"/>
</dbReference>
<dbReference type="SUPFAM" id="SSF53335">
    <property type="entry name" value="S-adenosyl-L-methionine-dependent methyltransferases"/>
    <property type="match status" value="1"/>
</dbReference>
<comment type="caution">
    <text evidence="10">The sequence shown here is derived from an EMBL/GenBank/DDBJ whole genome shotgun (WGS) entry which is preliminary data.</text>
</comment>
<comment type="catalytic activity">
    <reaction evidence="7">
        <text>adenosine(1518)/adenosine(1519) in 16S rRNA + 4 S-adenosyl-L-methionine = N(6)-dimethyladenosine(1518)/N(6)-dimethyladenosine(1519) in 16S rRNA + 4 S-adenosyl-L-homocysteine + 4 H(+)</text>
        <dbReference type="Rhea" id="RHEA:19609"/>
        <dbReference type="Rhea" id="RHEA-COMP:10232"/>
        <dbReference type="Rhea" id="RHEA-COMP:10233"/>
        <dbReference type="ChEBI" id="CHEBI:15378"/>
        <dbReference type="ChEBI" id="CHEBI:57856"/>
        <dbReference type="ChEBI" id="CHEBI:59789"/>
        <dbReference type="ChEBI" id="CHEBI:74411"/>
        <dbReference type="ChEBI" id="CHEBI:74493"/>
        <dbReference type="EC" id="2.1.1.182"/>
    </reaction>
</comment>
<evidence type="ECO:0000256" key="5">
    <source>
        <dbReference type="ARBA" id="ARBA00022691"/>
    </source>
</evidence>
<dbReference type="PROSITE" id="PS51689">
    <property type="entry name" value="SAM_RNA_A_N6_MT"/>
    <property type="match status" value="1"/>
</dbReference>
<dbReference type="Gene3D" id="3.40.50.150">
    <property type="entry name" value="Vaccinia Virus protein VP39"/>
    <property type="match status" value="1"/>
</dbReference>
<dbReference type="Gene3D" id="1.10.8.100">
    <property type="entry name" value="Ribosomal RNA adenine dimethylase-like, domain 2"/>
    <property type="match status" value="1"/>
</dbReference>
<accession>A0A1F5WH14</accession>
<dbReference type="InterPro" id="IPR011530">
    <property type="entry name" value="rRNA_adenine_dimethylase"/>
</dbReference>
<dbReference type="InterPro" id="IPR020598">
    <property type="entry name" value="rRNA_Ade_methylase_Trfase_N"/>
</dbReference>
<dbReference type="EC" id="2.1.1.182" evidence="7"/>
<dbReference type="SMART" id="SM00650">
    <property type="entry name" value="rADc"/>
    <property type="match status" value="1"/>
</dbReference>
<organism evidence="10 11">
    <name type="scientific">Candidatus Giovannonibacteria bacterium RIFCSPHIGHO2_02_FULL_46_20</name>
    <dbReference type="NCBI Taxonomy" id="1798338"/>
    <lineage>
        <taxon>Bacteria</taxon>
        <taxon>Candidatus Giovannoniibacteriota</taxon>
    </lineage>
</organism>
<dbReference type="GO" id="GO:0005737">
    <property type="term" value="C:cytoplasm"/>
    <property type="evidence" value="ECO:0007669"/>
    <property type="project" value="UniProtKB-SubCell"/>
</dbReference>
<dbReference type="STRING" id="1798338.A3J56_01425"/>
<evidence type="ECO:0000256" key="3">
    <source>
        <dbReference type="ARBA" id="ARBA00022603"/>
    </source>
</evidence>
<dbReference type="NCBIfam" id="TIGR00755">
    <property type="entry name" value="ksgA"/>
    <property type="match status" value="1"/>
</dbReference>
<dbReference type="EMBL" id="MFHQ01000001">
    <property type="protein sequence ID" value="OGF74884.1"/>
    <property type="molecule type" value="Genomic_DNA"/>
</dbReference>
<feature type="binding site" evidence="7 8">
    <location>
        <position position="11"/>
    </location>
    <ligand>
        <name>S-adenosyl-L-methionine</name>
        <dbReference type="ChEBI" id="CHEBI:59789"/>
    </ligand>
</feature>
<evidence type="ECO:0000256" key="6">
    <source>
        <dbReference type="ARBA" id="ARBA00022884"/>
    </source>
</evidence>
<evidence type="ECO:0000256" key="2">
    <source>
        <dbReference type="ARBA" id="ARBA00022552"/>
    </source>
</evidence>
<dbReference type="PANTHER" id="PTHR11727">
    <property type="entry name" value="DIMETHYLADENOSINE TRANSFERASE"/>
    <property type="match status" value="1"/>
</dbReference>
<dbReference type="InterPro" id="IPR001737">
    <property type="entry name" value="KsgA/Erm"/>
</dbReference>
<dbReference type="AlphaFoldDB" id="A0A1F5WH14"/>
<evidence type="ECO:0000256" key="4">
    <source>
        <dbReference type="ARBA" id="ARBA00022679"/>
    </source>
</evidence>
<gene>
    <name evidence="7" type="primary">rsmA</name>
    <name evidence="7" type="synonym">ksgA</name>
    <name evidence="10" type="ORF">A3J56_01425</name>
</gene>
<feature type="binding site" evidence="7 8">
    <location>
        <position position="13"/>
    </location>
    <ligand>
        <name>S-adenosyl-L-methionine</name>
        <dbReference type="ChEBI" id="CHEBI:59789"/>
    </ligand>
</feature>
<evidence type="ECO:0000259" key="9">
    <source>
        <dbReference type="SMART" id="SM00650"/>
    </source>
</evidence>
<dbReference type="InterPro" id="IPR020596">
    <property type="entry name" value="rRNA_Ade_Mease_Trfase_CS"/>
</dbReference>
<sequence length="272" mass="31019">MINPKKKFGQHFLSNRSILETMVRAARITKRDTVLEIGPGMGSLTERLAKYAKKVIAIEKDRDLIPLLKEKFATTPNVEIIEGDILKIFNAQFPIFNQESIKQFPGIKSLKHSLKIKNFKLKIVANIPYYITGRFLRFVFEQKTLPSSVVLMIQREVAERIVGNPSTRRGVKESLLSLSVKVYGTPKIIRVVPRGAFNPPPKVDSAIIAIENISDAWFIKNSIKPADFFAILKRAFQNKRKMLKNSLHDTNTTKFATRRPEELSLNDWADLL</sequence>
<feature type="binding site" evidence="7 8">
    <location>
        <position position="84"/>
    </location>
    <ligand>
        <name>S-adenosyl-L-methionine</name>
        <dbReference type="ChEBI" id="CHEBI:59789"/>
    </ligand>
</feature>
<feature type="binding site" evidence="7 8">
    <location>
        <position position="38"/>
    </location>
    <ligand>
        <name>S-adenosyl-L-methionine</name>
        <dbReference type="ChEBI" id="CHEBI:59789"/>
    </ligand>
</feature>
<dbReference type="GO" id="GO:0003723">
    <property type="term" value="F:RNA binding"/>
    <property type="evidence" value="ECO:0007669"/>
    <property type="project" value="UniProtKB-UniRule"/>
</dbReference>
<evidence type="ECO:0000256" key="1">
    <source>
        <dbReference type="ARBA" id="ARBA00022490"/>
    </source>
</evidence>
<comment type="subcellular location">
    <subcellularLocation>
        <location evidence="7">Cytoplasm</location>
    </subcellularLocation>
</comment>
<protein>
    <recommendedName>
        <fullName evidence="7">Ribosomal RNA small subunit methyltransferase A</fullName>
        <ecNumber evidence="7">2.1.1.182</ecNumber>
    </recommendedName>
    <alternativeName>
        <fullName evidence="7">16S rRNA (adenine(1518)-N(6)/adenine(1519)-N(6))-dimethyltransferase</fullName>
    </alternativeName>
    <alternativeName>
        <fullName evidence="7">16S rRNA dimethyladenosine transferase</fullName>
    </alternativeName>
    <alternativeName>
        <fullName evidence="7">16S rRNA dimethylase</fullName>
    </alternativeName>
    <alternativeName>
        <fullName evidence="7">S-adenosylmethionine-6-N', N'-adenosyl(rRNA) dimethyltransferase</fullName>
    </alternativeName>
</protein>
<dbReference type="PANTHER" id="PTHR11727:SF7">
    <property type="entry name" value="DIMETHYLADENOSINE TRANSFERASE-RELATED"/>
    <property type="match status" value="1"/>
</dbReference>
<dbReference type="GO" id="GO:0052908">
    <property type="term" value="F:16S rRNA (adenine(1518)-N(6)/adenine(1519)-N(6))-dimethyltransferase activity"/>
    <property type="evidence" value="ECO:0007669"/>
    <property type="project" value="UniProtKB-EC"/>
</dbReference>
<evidence type="ECO:0000313" key="11">
    <source>
        <dbReference type="Proteomes" id="UP000178406"/>
    </source>
</evidence>
<reference evidence="10 11" key="1">
    <citation type="journal article" date="2016" name="Nat. Commun.">
        <title>Thousands of microbial genomes shed light on interconnected biogeochemical processes in an aquifer system.</title>
        <authorList>
            <person name="Anantharaman K."/>
            <person name="Brown C.T."/>
            <person name="Hug L.A."/>
            <person name="Sharon I."/>
            <person name="Castelle C.J."/>
            <person name="Probst A.J."/>
            <person name="Thomas B.C."/>
            <person name="Singh A."/>
            <person name="Wilkins M.J."/>
            <person name="Karaoz U."/>
            <person name="Brodie E.L."/>
            <person name="Williams K.H."/>
            <person name="Hubbard S.S."/>
            <person name="Banfield J.F."/>
        </authorList>
    </citation>
    <scope>NUCLEOTIDE SEQUENCE [LARGE SCALE GENOMIC DNA]</scope>
</reference>
<keyword evidence="4 7" id="KW-0808">Transferase</keyword>
<comment type="similarity">
    <text evidence="7">Belongs to the class I-like SAM-binding methyltransferase superfamily. rRNA adenine N(6)-methyltransferase family. RsmA subfamily.</text>
</comment>
<name>A0A1F5WH14_9BACT</name>